<dbReference type="PANTHER" id="PTHR43308:SF5">
    <property type="entry name" value="S-LAYER PROTEIN _ PEPTIDOGLYCAN ENDO-BETA-N-ACETYLGLUCOSAMINIDASE"/>
    <property type="match status" value="1"/>
</dbReference>
<dbReference type="Gene3D" id="2.160.20.110">
    <property type="match status" value="1"/>
</dbReference>
<gene>
    <name evidence="3" type="ORF">DLM86_24025</name>
</gene>
<feature type="domain" description="SLH" evidence="2">
    <location>
        <begin position="122"/>
        <end position="185"/>
    </location>
</feature>
<evidence type="ECO:0000259" key="2">
    <source>
        <dbReference type="PROSITE" id="PS51272"/>
    </source>
</evidence>
<sequence length="1280" mass="131012">MENGSNVRWRRPREIKTRGSMETVERRTNLHKAAGTARRTWQLSLLVLALLVASIPAPAKAADASSRWPDIAGHWAEKILSAWAGQGRIGGYPDGTLRPDAAITRAEWMKLVNRLFGYAGSSDTAFADVRDGDWYAADVSAAVHAGYMNGYEDGTMRPDGPLSREEAAVMLSRLGKRSDNAAAAGRFSDPIAAWSRGSVGAAVAAGWMDGYPDGTFGPAKPMSRAEAIVVLDRLAEAGKLPEGGPKPTARIYDRAGTYGPASGSETIGGDVTIAKPDVTLRHTVVEGSLTIAESVGDGDVRLEGVAVKGVMTVLGGGENSIALTGTEAGTVEVDKPDGKVRLAAEGGSRIARTTLRSGAILEETDLEGTGFDDVQLADDMPGGPSVRLSGSFRQVRADASNVRLEVTKGRIETLVVGPSVKGLVVHLAAGVIVAKAVVHGEVSFTGPGTVLIKEGPAVSIEPSETSGDSDSGPGNGPEQPAPSTVKAVVKGELGRVLLHAERATVSRLQTGVSVPGIGSVTVSVYEPNGADWYLLDLAGAAYDTAYTLQFASGIVLADGLSPTVSWARPEDPVPPPTVRAIVKAELGRVLLHAERTTASLLQSGVSVPGIASVAVTVYEPNGADWYRLDLAGAAYDTAYTLQFADGIVLADGLSPTVSWARPVTVTELVYSPSSVLLSALGATADIQLNARLSDGTERPAAAEAVWTTGDGLVATVSGGVVQATGTGSTWVEASYAGFTVRVPVTVTLAAYGVAVSADTSPIAAGTPRTVRFVVKKSDGMTDTEFNGTRTIAVSGLQPAPDGSYGSWGGVPATSAAVQTDAVFTGGEADVALILNGAAAQTVTFSVYGVVQPAGQLAYPVTTAAPAKLAIQTQPSGGVDGKPLSTQPVVRIVDAYGNPTTAAMAVSAAVASGSSTLTGTNTVNAANGVATFTNIGLNGVSPAVTLSFSASGLTGAVSDSFSVENRFSEGDGSSATPYIVTTASQLNDIRNYLSSHFKLGADIDLSGYASGSGWEPIGTYTAPFTGTFDGQDHTVTGLRIYRPGTSNVGLFGSIGLPAVVRNVKLEQANVTGSGNVGSLVGAFRGGTVENVSAKGTVNDNGNGFYTGGLIGRAYAGTVISRSYVDMNVNGFQAVGGLVGAIEGTVSESYAVGVVVSNASGLGGLVGENYGTVRQSYSRASVTGGSNNVGGLVGDNRGTIDETYAAGTVLTNSPNKGGLVGNNGGAVSLTKSYYDQQVAQQIDAGKGTPLTTIQMKDQASFAGWSFGSVWGINGNYPYLLWP</sequence>
<feature type="domain" description="SLH" evidence="2">
    <location>
        <begin position="63"/>
        <end position="121"/>
    </location>
</feature>
<dbReference type="Pfam" id="PF00395">
    <property type="entry name" value="SLH"/>
    <property type="match status" value="3"/>
</dbReference>
<evidence type="ECO:0000256" key="1">
    <source>
        <dbReference type="SAM" id="MobiDB-lite"/>
    </source>
</evidence>
<reference evidence="3 4" key="1">
    <citation type="submission" date="2018-05" db="EMBL/GenBank/DDBJ databases">
        <title>Paenibacillus flagellatus sp. nov., isolated from selenium mineral soil.</title>
        <authorList>
            <person name="Dai X."/>
        </authorList>
    </citation>
    <scope>NUCLEOTIDE SEQUENCE [LARGE SCALE GENOMIC DNA]</scope>
    <source>
        <strain evidence="3 4">DXL2</strain>
    </source>
</reference>
<dbReference type="EMBL" id="QJVJ01000012">
    <property type="protein sequence ID" value="PYI51497.1"/>
    <property type="molecule type" value="Genomic_DNA"/>
</dbReference>
<protein>
    <recommendedName>
        <fullName evidence="2">SLH domain-containing protein</fullName>
    </recommendedName>
</protein>
<comment type="caution">
    <text evidence="3">The sequence shown here is derived from an EMBL/GenBank/DDBJ whole genome shotgun (WGS) entry which is preliminary data.</text>
</comment>
<dbReference type="PANTHER" id="PTHR43308">
    <property type="entry name" value="OUTER MEMBRANE PROTEIN ALPHA-RELATED"/>
    <property type="match status" value="1"/>
</dbReference>
<accession>A0A2V5KL75</accession>
<organism evidence="3 4">
    <name type="scientific">Paenibacillus flagellatus</name>
    <dbReference type="NCBI Taxonomy" id="2211139"/>
    <lineage>
        <taxon>Bacteria</taxon>
        <taxon>Bacillati</taxon>
        <taxon>Bacillota</taxon>
        <taxon>Bacilli</taxon>
        <taxon>Bacillales</taxon>
        <taxon>Paenibacillaceae</taxon>
        <taxon>Paenibacillus</taxon>
    </lineage>
</organism>
<feature type="region of interest" description="Disordered" evidence="1">
    <location>
        <begin position="455"/>
        <end position="483"/>
    </location>
</feature>
<feature type="domain" description="SLH" evidence="2">
    <location>
        <begin position="187"/>
        <end position="245"/>
    </location>
</feature>
<dbReference type="InterPro" id="IPR051465">
    <property type="entry name" value="Cell_Envelope_Struct_Comp"/>
</dbReference>
<dbReference type="PROSITE" id="PS51272">
    <property type="entry name" value="SLH"/>
    <property type="match status" value="3"/>
</dbReference>
<dbReference type="InterPro" id="IPR001119">
    <property type="entry name" value="SLH_dom"/>
</dbReference>
<dbReference type="Proteomes" id="UP000247476">
    <property type="component" value="Unassembled WGS sequence"/>
</dbReference>
<dbReference type="Gene3D" id="2.60.40.1080">
    <property type="match status" value="1"/>
</dbReference>
<evidence type="ECO:0000313" key="3">
    <source>
        <dbReference type="EMBL" id="PYI51497.1"/>
    </source>
</evidence>
<evidence type="ECO:0000313" key="4">
    <source>
        <dbReference type="Proteomes" id="UP000247476"/>
    </source>
</evidence>
<name>A0A2V5KL75_9BACL</name>
<dbReference type="AlphaFoldDB" id="A0A2V5KL75"/>
<keyword evidence="4" id="KW-1185">Reference proteome</keyword>
<proteinExistence type="predicted"/>